<evidence type="ECO:0000313" key="1">
    <source>
        <dbReference type="EMBL" id="KAE8392432.1"/>
    </source>
</evidence>
<organism evidence="1">
    <name type="scientific">Petromyces alliaceus</name>
    <name type="common">Aspergillus alliaceus</name>
    <dbReference type="NCBI Taxonomy" id="209559"/>
    <lineage>
        <taxon>Eukaryota</taxon>
        <taxon>Fungi</taxon>
        <taxon>Dikarya</taxon>
        <taxon>Ascomycota</taxon>
        <taxon>Pezizomycotina</taxon>
        <taxon>Eurotiomycetes</taxon>
        <taxon>Eurotiomycetidae</taxon>
        <taxon>Eurotiales</taxon>
        <taxon>Aspergillaceae</taxon>
        <taxon>Aspergillus</taxon>
        <taxon>Aspergillus subgen. Circumdati</taxon>
    </lineage>
</organism>
<dbReference type="Proteomes" id="UP000326877">
    <property type="component" value="Unassembled WGS sequence"/>
</dbReference>
<dbReference type="OrthoDB" id="10531851at2759"/>
<name>A0A5N7CE55_PETAA</name>
<proteinExistence type="predicted"/>
<gene>
    <name evidence="1" type="ORF">BDV23DRAFT_151223</name>
</gene>
<dbReference type="AlphaFoldDB" id="A0A5N7CE55"/>
<protein>
    <submittedName>
        <fullName evidence="1">Uncharacterized protein</fullName>
    </submittedName>
</protein>
<accession>A0A5N7CE55</accession>
<reference evidence="1" key="1">
    <citation type="submission" date="2019-04" db="EMBL/GenBank/DDBJ databases">
        <title>Friends and foes A comparative genomics studyof 23 Aspergillus species from section Flavi.</title>
        <authorList>
            <consortium name="DOE Joint Genome Institute"/>
            <person name="Kjaerbolling I."/>
            <person name="Vesth T."/>
            <person name="Frisvad J.C."/>
            <person name="Nybo J.L."/>
            <person name="Theobald S."/>
            <person name="Kildgaard S."/>
            <person name="Isbrandt T."/>
            <person name="Kuo A."/>
            <person name="Sato A."/>
            <person name="Lyhne E.K."/>
            <person name="Kogle M.E."/>
            <person name="Wiebenga A."/>
            <person name="Kun R.S."/>
            <person name="Lubbers R.J."/>
            <person name="Makela M.R."/>
            <person name="Barry K."/>
            <person name="Chovatia M."/>
            <person name="Clum A."/>
            <person name="Daum C."/>
            <person name="Haridas S."/>
            <person name="He G."/>
            <person name="LaButti K."/>
            <person name="Lipzen A."/>
            <person name="Mondo S."/>
            <person name="Riley R."/>
            <person name="Salamov A."/>
            <person name="Simmons B.A."/>
            <person name="Magnuson J.K."/>
            <person name="Henrissat B."/>
            <person name="Mortensen U.H."/>
            <person name="Larsen T.O."/>
            <person name="Devries R.P."/>
            <person name="Grigoriev I.V."/>
            <person name="Machida M."/>
            <person name="Baker S.E."/>
            <person name="Andersen M.R."/>
        </authorList>
    </citation>
    <scope>NUCLEOTIDE SEQUENCE [LARGE SCALE GENOMIC DNA]</scope>
    <source>
        <strain evidence="1">IBT 14317</strain>
    </source>
</reference>
<dbReference type="EMBL" id="ML735237">
    <property type="protein sequence ID" value="KAE8392432.1"/>
    <property type="molecule type" value="Genomic_DNA"/>
</dbReference>
<sequence>MFPVIDIHPSSPSLKKTQRKANFLSRNFVLQSRSVRRPKATRRRGIKTGRRSWQALLAFFDVMKRKEKLRKGMRRGALFVAVVGHVPGADILPPGNRLPVLRHALRSQATRPTH</sequence>